<dbReference type="InterPro" id="IPR017853">
    <property type="entry name" value="GH"/>
</dbReference>
<keyword evidence="8 11" id="KW-0326">Glycosidase</keyword>
<evidence type="ECO:0000256" key="10">
    <source>
        <dbReference type="RuleBase" id="RU004335"/>
    </source>
</evidence>
<dbReference type="Pfam" id="PF00332">
    <property type="entry name" value="Glyco_hydro_17"/>
    <property type="match status" value="1"/>
</dbReference>
<keyword evidence="9" id="KW-0961">Cell wall biogenesis/degradation</keyword>
<evidence type="ECO:0000256" key="4">
    <source>
        <dbReference type="ARBA" id="ARBA00022525"/>
    </source>
</evidence>
<dbReference type="GO" id="GO:0071555">
    <property type="term" value="P:cell wall organization"/>
    <property type="evidence" value="ECO:0007669"/>
    <property type="project" value="UniProtKB-KW"/>
</dbReference>
<evidence type="ECO:0000256" key="1">
    <source>
        <dbReference type="ARBA" id="ARBA00004191"/>
    </source>
</evidence>
<dbReference type="FunFam" id="3.20.20.80:FF:000111">
    <property type="entry name" value="Soluble cell wall protein"/>
    <property type="match status" value="1"/>
</dbReference>
<dbReference type="InterPro" id="IPR050732">
    <property type="entry name" value="Beta-glucan_modifiers"/>
</dbReference>
<dbReference type="GO" id="GO:0042973">
    <property type="term" value="F:glucan endo-1,3-beta-D-glucosidase activity"/>
    <property type="evidence" value="ECO:0007669"/>
    <property type="project" value="TreeGrafter"/>
</dbReference>
<accession>A0A448YQ77</accession>
<evidence type="ECO:0000256" key="3">
    <source>
        <dbReference type="ARBA" id="ARBA00022512"/>
    </source>
</evidence>
<dbReference type="STRING" id="13370.A0A448YQ77"/>
<comment type="similarity">
    <text evidence="2 10">Belongs to the glycosyl hydrolase 17 family.</text>
</comment>
<dbReference type="InParanoid" id="A0A448YQ77"/>
<gene>
    <name evidence="13" type="ORF">BRENAR_LOCUS3815</name>
</gene>
<keyword evidence="5 12" id="KW-0732">Signal</keyword>
<dbReference type="SUPFAM" id="SSF51445">
    <property type="entry name" value="(Trans)glycosidases"/>
    <property type="match status" value="1"/>
</dbReference>
<dbReference type="EMBL" id="CAACVR010000034">
    <property type="protein sequence ID" value="VEU23084.1"/>
    <property type="molecule type" value="Genomic_DNA"/>
</dbReference>
<dbReference type="GO" id="GO:0005576">
    <property type="term" value="C:extracellular region"/>
    <property type="evidence" value="ECO:0007669"/>
    <property type="project" value="UniProtKB-ARBA"/>
</dbReference>
<dbReference type="GO" id="GO:0009986">
    <property type="term" value="C:cell surface"/>
    <property type="evidence" value="ECO:0007669"/>
    <property type="project" value="TreeGrafter"/>
</dbReference>
<evidence type="ECO:0000256" key="12">
    <source>
        <dbReference type="SAM" id="SignalP"/>
    </source>
</evidence>
<dbReference type="PANTHER" id="PTHR16631:SF14">
    <property type="entry name" value="FAMILY 17 GLUCOSIDASE SCW10-RELATED"/>
    <property type="match status" value="1"/>
</dbReference>
<evidence type="ECO:0000256" key="6">
    <source>
        <dbReference type="ARBA" id="ARBA00022801"/>
    </source>
</evidence>
<name>A0A448YQ77_BRENA</name>
<dbReference type="OrthoDB" id="941679at2759"/>
<evidence type="ECO:0000256" key="9">
    <source>
        <dbReference type="ARBA" id="ARBA00023316"/>
    </source>
</evidence>
<keyword evidence="14" id="KW-1185">Reference proteome</keyword>
<protein>
    <submittedName>
        <fullName evidence="13">DEKNAAC104205</fullName>
    </submittedName>
</protein>
<feature type="signal peptide" evidence="12">
    <location>
        <begin position="1"/>
        <end position="17"/>
    </location>
</feature>
<dbReference type="PROSITE" id="PS00587">
    <property type="entry name" value="GLYCOSYL_HYDROL_F17"/>
    <property type="match status" value="1"/>
</dbReference>
<evidence type="ECO:0000313" key="13">
    <source>
        <dbReference type="EMBL" id="VEU23084.1"/>
    </source>
</evidence>
<keyword evidence="7" id="KW-0325">Glycoprotein</keyword>
<dbReference type="Proteomes" id="UP000290900">
    <property type="component" value="Unassembled WGS sequence"/>
</dbReference>
<sequence length="378" mass="39329">MLNQLLCTLLLSGLVASTPLGPVPHHHKHLQRRQAVAVAEADVETVVVTVYQDASPTTLQTSYVSPAAESEFIPASSAVSSAAPAPAASSAVPSSPSSSSSGSSGSSLPASAAAGSVEYYAEGGKGIAYSPYTDSGSCKSESTIASDIQLLSDFSIIRVYAPDCNCVSAILGSIGSNQKLFAGLFYLDSLSTDISTLASQVQSSSQGWDGIYAVSVGNEWVNDGLYSASQVAQAVSSGRSQLSSQGYNGQVVTVDTLVAYENNPELCSASDFIAANSHPFWDGNVDPSNSGPWLQEQISNVKSACGGSKDVLITETGWPTQGSTYGSKGVPSTQNQLSAIQSISETVGGQVIFFTTYNDFWKQPGPYGVEQYWGIFSN</sequence>
<dbReference type="InterPro" id="IPR000490">
    <property type="entry name" value="Glyco_hydro_17"/>
</dbReference>
<dbReference type="AlphaFoldDB" id="A0A448YQ77"/>
<evidence type="ECO:0000313" key="14">
    <source>
        <dbReference type="Proteomes" id="UP000290900"/>
    </source>
</evidence>
<dbReference type="Gene3D" id="3.20.20.80">
    <property type="entry name" value="Glycosidases"/>
    <property type="match status" value="1"/>
</dbReference>
<feature type="chain" id="PRO_5019026166" evidence="12">
    <location>
        <begin position="18"/>
        <end position="378"/>
    </location>
</feature>
<dbReference type="GO" id="GO:0005975">
    <property type="term" value="P:carbohydrate metabolic process"/>
    <property type="evidence" value="ECO:0007669"/>
    <property type="project" value="InterPro"/>
</dbReference>
<comment type="subcellular location">
    <subcellularLocation>
        <location evidence="1">Secreted</location>
        <location evidence="1">Cell wall</location>
    </subcellularLocation>
</comment>
<evidence type="ECO:0000256" key="5">
    <source>
        <dbReference type="ARBA" id="ARBA00022729"/>
    </source>
</evidence>
<keyword evidence="6 11" id="KW-0378">Hydrolase</keyword>
<evidence type="ECO:0000256" key="7">
    <source>
        <dbReference type="ARBA" id="ARBA00023180"/>
    </source>
</evidence>
<dbReference type="PANTHER" id="PTHR16631">
    <property type="entry name" value="GLUCAN 1,3-BETA-GLUCOSIDASE"/>
    <property type="match status" value="1"/>
</dbReference>
<proteinExistence type="inferred from homology"/>
<keyword evidence="4" id="KW-0964">Secreted</keyword>
<evidence type="ECO:0000256" key="11">
    <source>
        <dbReference type="RuleBase" id="RU004336"/>
    </source>
</evidence>
<reference evidence="13 14" key="1">
    <citation type="submission" date="2018-12" db="EMBL/GenBank/DDBJ databases">
        <authorList>
            <person name="Tiukova I."/>
            <person name="Dainat J."/>
        </authorList>
    </citation>
    <scope>NUCLEOTIDE SEQUENCE [LARGE SCALE GENOMIC DNA]</scope>
</reference>
<evidence type="ECO:0000256" key="2">
    <source>
        <dbReference type="ARBA" id="ARBA00008773"/>
    </source>
</evidence>
<keyword evidence="3" id="KW-0134">Cell wall</keyword>
<organism evidence="13 14">
    <name type="scientific">Brettanomyces naardenensis</name>
    <name type="common">Yeast</name>
    <dbReference type="NCBI Taxonomy" id="13370"/>
    <lineage>
        <taxon>Eukaryota</taxon>
        <taxon>Fungi</taxon>
        <taxon>Dikarya</taxon>
        <taxon>Ascomycota</taxon>
        <taxon>Saccharomycotina</taxon>
        <taxon>Pichiomycetes</taxon>
        <taxon>Pichiales</taxon>
        <taxon>Pichiaceae</taxon>
        <taxon>Brettanomyces</taxon>
    </lineage>
</organism>
<dbReference type="GO" id="GO:0009277">
    <property type="term" value="C:fungal-type cell wall"/>
    <property type="evidence" value="ECO:0007669"/>
    <property type="project" value="TreeGrafter"/>
</dbReference>
<evidence type="ECO:0000256" key="8">
    <source>
        <dbReference type="ARBA" id="ARBA00023295"/>
    </source>
</evidence>